<feature type="compositionally biased region" description="Polar residues" evidence="12">
    <location>
        <begin position="667"/>
        <end position="694"/>
    </location>
</feature>
<feature type="compositionally biased region" description="Polar residues" evidence="12">
    <location>
        <begin position="100"/>
        <end position="115"/>
    </location>
</feature>
<feature type="domain" description="Protein kinase" evidence="13">
    <location>
        <begin position="741"/>
        <end position="1030"/>
    </location>
</feature>
<feature type="compositionally biased region" description="Polar residues" evidence="12">
    <location>
        <begin position="593"/>
        <end position="606"/>
    </location>
</feature>
<feature type="region of interest" description="Disordered" evidence="12">
    <location>
        <begin position="97"/>
        <end position="142"/>
    </location>
</feature>
<comment type="catalytic activity">
    <reaction evidence="10">
        <text>L-tyrosyl-[protein] + ATP = O-phospho-L-tyrosyl-[protein] + ADP + H(+)</text>
        <dbReference type="Rhea" id="RHEA:10596"/>
        <dbReference type="Rhea" id="RHEA-COMP:10136"/>
        <dbReference type="Rhea" id="RHEA-COMP:20101"/>
        <dbReference type="ChEBI" id="CHEBI:15378"/>
        <dbReference type="ChEBI" id="CHEBI:30616"/>
        <dbReference type="ChEBI" id="CHEBI:46858"/>
        <dbReference type="ChEBI" id="CHEBI:61978"/>
        <dbReference type="ChEBI" id="CHEBI:456216"/>
        <dbReference type="EC" id="2.7.12.1"/>
    </reaction>
</comment>
<dbReference type="InterPro" id="IPR000719">
    <property type="entry name" value="Prot_kinase_dom"/>
</dbReference>
<comment type="catalytic activity">
    <reaction evidence="9">
        <text>L-threonyl-[protein] + ATP = O-phospho-L-threonyl-[protein] + ADP + H(+)</text>
        <dbReference type="Rhea" id="RHEA:46608"/>
        <dbReference type="Rhea" id="RHEA-COMP:11060"/>
        <dbReference type="Rhea" id="RHEA-COMP:11605"/>
        <dbReference type="ChEBI" id="CHEBI:15378"/>
        <dbReference type="ChEBI" id="CHEBI:30013"/>
        <dbReference type="ChEBI" id="CHEBI:30616"/>
        <dbReference type="ChEBI" id="CHEBI:61977"/>
        <dbReference type="ChEBI" id="CHEBI:456216"/>
        <dbReference type="EC" id="2.7.12.1"/>
    </reaction>
</comment>
<dbReference type="PROSITE" id="PS50011">
    <property type="entry name" value="PROTEIN_KINASE_DOM"/>
    <property type="match status" value="1"/>
</dbReference>
<dbReference type="EC" id="2.7.12.1" evidence="2"/>
<feature type="region of interest" description="Disordered" evidence="12">
    <location>
        <begin position="267"/>
        <end position="304"/>
    </location>
</feature>
<comment type="catalytic activity">
    <reaction evidence="8">
        <text>L-seryl-[protein] + ATP = O-phospho-L-seryl-[protein] + ADP + H(+)</text>
        <dbReference type="Rhea" id="RHEA:17989"/>
        <dbReference type="Rhea" id="RHEA-COMP:9863"/>
        <dbReference type="Rhea" id="RHEA-COMP:11604"/>
        <dbReference type="ChEBI" id="CHEBI:15378"/>
        <dbReference type="ChEBI" id="CHEBI:29999"/>
        <dbReference type="ChEBI" id="CHEBI:30616"/>
        <dbReference type="ChEBI" id="CHEBI:83421"/>
        <dbReference type="ChEBI" id="CHEBI:456216"/>
        <dbReference type="EC" id="2.7.12.1"/>
    </reaction>
</comment>
<dbReference type="Pfam" id="PF00069">
    <property type="entry name" value="Pkinase"/>
    <property type="match status" value="1"/>
</dbReference>
<evidence type="ECO:0000256" key="12">
    <source>
        <dbReference type="SAM" id="MobiDB-lite"/>
    </source>
</evidence>
<evidence type="ECO:0000256" key="9">
    <source>
        <dbReference type="ARBA" id="ARBA00049308"/>
    </source>
</evidence>
<keyword evidence="5 11" id="KW-0547">Nucleotide-binding</keyword>
<dbReference type="InterPro" id="IPR017441">
    <property type="entry name" value="Protein_kinase_ATP_BS"/>
</dbReference>
<dbReference type="SUPFAM" id="SSF56112">
    <property type="entry name" value="Protein kinase-like (PK-like)"/>
    <property type="match status" value="1"/>
</dbReference>
<feature type="compositionally biased region" description="Low complexity" evidence="12">
    <location>
        <begin position="1051"/>
        <end position="1065"/>
    </location>
</feature>
<evidence type="ECO:0000256" key="4">
    <source>
        <dbReference type="ARBA" id="ARBA00022679"/>
    </source>
</evidence>
<gene>
    <name evidence="14" type="ORF">GMARGA_LOCUS9451</name>
</gene>
<dbReference type="EMBL" id="CAJVQB010005087">
    <property type="protein sequence ID" value="CAG8652907.1"/>
    <property type="molecule type" value="Genomic_DNA"/>
</dbReference>
<evidence type="ECO:0000256" key="5">
    <source>
        <dbReference type="ARBA" id="ARBA00022741"/>
    </source>
</evidence>
<evidence type="ECO:0000259" key="13">
    <source>
        <dbReference type="PROSITE" id="PS50011"/>
    </source>
</evidence>
<evidence type="ECO:0000256" key="2">
    <source>
        <dbReference type="ARBA" id="ARBA00013203"/>
    </source>
</evidence>
<feature type="compositionally biased region" description="Low complexity" evidence="12">
    <location>
        <begin position="701"/>
        <end position="716"/>
    </location>
</feature>
<evidence type="ECO:0000256" key="8">
    <source>
        <dbReference type="ARBA" id="ARBA00049003"/>
    </source>
</evidence>
<feature type="compositionally biased region" description="Polar residues" evidence="12">
    <location>
        <begin position="1066"/>
        <end position="1102"/>
    </location>
</feature>
<feature type="compositionally biased region" description="Polar residues" evidence="12">
    <location>
        <begin position="397"/>
        <end position="427"/>
    </location>
</feature>
<feature type="region of interest" description="Disordered" evidence="12">
    <location>
        <begin position="569"/>
        <end position="716"/>
    </location>
</feature>
<feature type="region of interest" description="Disordered" evidence="12">
    <location>
        <begin position="1044"/>
        <end position="1128"/>
    </location>
</feature>
<feature type="compositionally biased region" description="Low complexity" evidence="12">
    <location>
        <begin position="11"/>
        <end position="28"/>
    </location>
</feature>
<evidence type="ECO:0000256" key="10">
    <source>
        <dbReference type="ARBA" id="ARBA00051680"/>
    </source>
</evidence>
<organism evidence="14 15">
    <name type="scientific">Gigaspora margarita</name>
    <dbReference type="NCBI Taxonomy" id="4874"/>
    <lineage>
        <taxon>Eukaryota</taxon>
        <taxon>Fungi</taxon>
        <taxon>Fungi incertae sedis</taxon>
        <taxon>Mucoromycota</taxon>
        <taxon>Glomeromycotina</taxon>
        <taxon>Glomeromycetes</taxon>
        <taxon>Diversisporales</taxon>
        <taxon>Gigasporaceae</taxon>
        <taxon>Gigaspora</taxon>
    </lineage>
</organism>
<dbReference type="InterPro" id="IPR050494">
    <property type="entry name" value="Ser_Thr_dual-spec_kinase"/>
</dbReference>
<keyword evidence="15" id="KW-1185">Reference proteome</keyword>
<feature type="compositionally biased region" description="Basic and acidic residues" evidence="12">
    <location>
        <begin position="124"/>
        <end position="142"/>
    </location>
</feature>
<dbReference type="PANTHER" id="PTHR24058:SF22">
    <property type="entry name" value="DUAL SPECIFICITY TYROSINE-PHOSPHORYLATION-REGULATED KINASE 4"/>
    <property type="match status" value="1"/>
</dbReference>
<evidence type="ECO:0000256" key="1">
    <source>
        <dbReference type="ARBA" id="ARBA00008867"/>
    </source>
</evidence>
<keyword evidence="4" id="KW-0808">Transferase</keyword>
<name>A0ABN7UQU6_GIGMA</name>
<evidence type="ECO:0000313" key="15">
    <source>
        <dbReference type="Proteomes" id="UP000789901"/>
    </source>
</evidence>
<proteinExistence type="inferred from homology"/>
<accession>A0ABN7UQU6</accession>
<comment type="similarity">
    <text evidence="1">Belongs to the protein kinase superfamily. CMGC Ser/Thr protein kinase family. MNB/DYRK subfamily.</text>
</comment>
<dbReference type="SMART" id="SM00220">
    <property type="entry name" value="S_TKc"/>
    <property type="match status" value="1"/>
</dbReference>
<protein>
    <recommendedName>
        <fullName evidence="2">dual-specificity kinase</fullName>
        <ecNumber evidence="2">2.7.12.1</ecNumber>
    </recommendedName>
</protein>
<feature type="region of interest" description="Disordered" evidence="12">
    <location>
        <begin position="331"/>
        <end position="487"/>
    </location>
</feature>
<feature type="compositionally biased region" description="Polar residues" evidence="12">
    <location>
        <begin position="649"/>
        <end position="659"/>
    </location>
</feature>
<evidence type="ECO:0000313" key="14">
    <source>
        <dbReference type="EMBL" id="CAG8652907.1"/>
    </source>
</evidence>
<dbReference type="Gene3D" id="3.30.10.30">
    <property type="entry name" value="DYRK"/>
    <property type="match status" value="1"/>
</dbReference>
<evidence type="ECO:0000256" key="7">
    <source>
        <dbReference type="ARBA" id="ARBA00022840"/>
    </source>
</evidence>
<sequence length="1128" mass="123928">MADTAQKTLSRRLSVASTTSSTSTLSSRNRTHQGNSSNNASVTNDQNVPDFSWQQQSPVRSTSTTSQKGSSLSHKKSNGNLVKKAKEGRADMGLLDTTHLDQSSTPPSSLNSILSPRTKPNRRQPSDEQNDRTDSSRISQKEYRAMTENVLKIFKDLEMVETKLADQTSQVLAKMEKSFTVSLRESESDDEDLQSKIGYLGVHSTKRVPSNPTTPIKPSIVRRTSQEAVKSPVISSITNWPISHESRKRTNTLTDGKQIGHIKYASDGVDLTTNGPVEPTENKKYLKESRSDEKLKNKKKDKRKTLGDVSLEIKASAMEQLEKFASIEKMRRGSTINTSKSKNSNDFNNSVSDDDYHPVHGRTPSPLLPTVSKSKTMPITPPLSALTSRLPPPTPIRSVSYNNTSSLSKNTQSSKKSESDNNSTVTSDHMKKRKSTISGSMNSSNISPQKPINSRTTTPTSGKRDSLPPPISDTQLPPPVPAMPSYLPKVKKDSLKVHEDIPPVPTLPSTITNEKKLTLTTDSKGGNISPRKGVRIVRRQTLPANMAPAPAQLAALTLPPFNVTALPPNVKIPTRSNPNLKSKTPTGPFRMLTTPTSKIPTPTLIQSKPAKLGSGLSSPNGKGLMTHSKVAPASSPNGTSSKQSRAHGTANSLNETTRTTPKRRLSTAISNMFSGNKNSSSSTAKTPTSIPSTTVRKHRAASQSASANSSTTNLPNSSLLIPGYGVDIDSSSSAASTPSGYNNSTQYDDDNTTSGFSAMNPHVALKAYASSLSLYERSEILDYPDVYFVGQNAQKVASSPELSGCNFGFDDERGDYNVINNDHLCYRYEIVESLGKGSFGQVLKCLDHKTGDYVAVKIIRNKKRFHCQALVEQNVLLKHPTKSSIKVIDFGSSCFENEKVYTYIQSRFYRSPEVILGMTYNMAIDMWSLGYPLFPGEGEQEQLACIMEIQGIPERYLIEKSTRKKLFFDVNGNPRPVVNSKGKRRRPGTKTLQSVLKCQDEVFLDFISRCLHWDPEKRMKPDEGLMHEWITDVKLSTRNYPTNYDLMRRQSPTSSSHPSSSSSLSMRQVNTSSSNVARGALSSQQVSYNTHKSTTSTSNQNHLVPGHPPTRRSLDAQIRSNGSKDFRF</sequence>
<keyword evidence="3" id="KW-0723">Serine/threonine-protein kinase</keyword>
<dbReference type="PANTHER" id="PTHR24058">
    <property type="entry name" value="DUAL SPECIFICITY PROTEIN KINASE"/>
    <property type="match status" value="1"/>
</dbReference>
<dbReference type="InterPro" id="IPR042521">
    <property type="entry name" value="DYRK"/>
</dbReference>
<feature type="compositionally biased region" description="Polar residues" evidence="12">
    <location>
        <begin position="436"/>
        <end position="461"/>
    </location>
</feature>
<dbReference type="InterPro" id="IPR011009">
    <property type="entry name" value="Kinase-like_dom_sf"/>
</dbReference>
<comment type="caution">
    <text evidence="14">The sequence shown here is derived from an EMBL/GenBank/DDBJ whole genome shotgun (WGS) entry which is preliminary data.</text>
</comment>
<dbReference type="PROSITE" id="PS00107">
    <property type="entry name" value="PROTEIN_KINASE_ATP"/>
    <property type="match status" value="1"/>
</dbReference>
<dbReference type="Proteomes" id="UP000789901">
    <property type="component" value="Unassembled WGS sequence"/>
</dbReference>
<feature type="region of interest" description="Disordered" evidence="12">
    <location>
        <begin position="1"/>
        <end position="82"/>
    </location>
</feature>
<feature type="binding site" evidence="11">
    <location>
        <position position="857"/>
    </location>
    <ligand>
        <name>ATP</name>
        <dbReference type="ChEBI" id="CHEBI:30616"/>
    </ligand>
</feature>
<evidence type="ECO:0000256" key="11">
    <source>
        <dbReference type="PROSITE-ProRule" id="PRU10141"/>
    </source>
</evidence>
<dbReference type="Gene3D" id="1.10.510.10">
    <property type="entry name" value="Transferase(Phosphotransferase) domain 1"/>
    <property type="match status" value="1"/>
</dbReference>
<evidence type="ECO:0000256" key="6">
    <source>
        <dbReference type="ARBA" id="ARBA00022777"/>
    </source>
</evidence>
<dbReference type="Gene3D" id="3.30.200.20">
    <property type="entry name" value="Phosphorylase Kinase, domain 1"/>
    <property type="match status" value="1"/>
</dbReference>
<feature type="compositionally biased region" description="Pro residues" evidence="12">
    <location>
        <begin position="467"/>
        <end position="482"/>
    </location>
</feature>
<feature type="compositionally biased region" description="Polar residues" evidence="12">
    <location>
        <begin position="32"/>
        <end position="72"/>
    </location>
</feature>
<feature type="compositionally biased region" description="Polar residues" evidence="12">
    <location>
        <begin position="574"/>
        <end position="585"/>
    </location>
</feature>
<reference evidence="14 15" key="1">
    <citation type="submission" date="2021-06" db="EMBL/GenBank/DDBJ databases">
        <authorList>
            <person name="Kallberg Y."/>
            <person name="Tangrot J."/>
            <person name="Rosling A."/>
        </authorList>
    </citation>
    <scope>NUCLEOTIDE SEQUENCE [LARGE SCALE GENOMIC DNA]</scope>
    <source>
        <strain evidence="14 15">120-4 pot B 10/14</strain>
    </source>
</reference>
<keyword evidence="7 11" id="KW-0067">ATP-binding</keyword>
<feature type="compositionally biased region" description="Low complexity" evidence="12">
    <location>
        <begin position="334"/>
        <end position="351"/>
    </location>
</feature>
<evidence type="ECO:0000256" key="3">
    <source>
        <dbReference type="ARBA" id="ARBA00022527"/>
    </source>
</evidence>
<keyword evidence="6" id="KW-0418">Kinase</keyword>
<feature type="compositionally biased region" description="Basic and acidic residues" evidence="12">
    <location>
        <begin position="280"/>
        <end position="295"/>
    </location>
</feature>
<feature type="compositionally biased region" description="Polar residues" evidence="12">
    <location>
        <begin position="634"/>
        <end position="643"/>
    </location>
</feature>